<evidence type="ECO:0000256" key="2">
    <source>
        <dbReference type="ARBA" id="ARBA00023002"/>
    </source>
</evidence>
<evidence type="ECO:0000313" key="3">
    <source>
        <dbReference type="EMBL" id="AXG07329.1"/>
    </source>
</evidence>
<dbReference type="InterPro" id="IPR002347">
    <property type="entry name" value="SDR_fam"/>
</dbReference>
<dbReference type="PRINTS" id="PR00080">
    <property type="entry name" value="SDRFAMILY"/>
</dbReference>
<organism evidence="3 6">
    <name type="scientific">Haloplanus rubicundus</name>
    <dbReference type="NCBI Taxonomy" id="1547898"/>
    <lineage>
        <taxon>Archaea</taxon>
        <taxon>Methanobacteriati</taxon>
        <taxon>Methanobacteriota</taxon>
        <taxon>Stenosarchaea group</taxon>
        <taxon>Halobacteria</taxon>
        <taxon>Halobacteriales</taxon>
        <taxon>Haloferacaceae</taxon>
        <taxon>Haloplanus</taxon>
    </lineage>
</organism>
<keyword evidence="2" id="KW-0560">Oxidoreductase</keyword>
<comment type="similarity">
    <text evidence="1">Belongs to the short-chain dehydrogenases/reductases (SDR) family.</text>
</comment>
<dbReference type="Proteomes" id="UP000253273">
    <property type="component" value="Chromosome"/>
</dbReference>
<dbReference type="NCBIfam" id="NF005559">
    <property type="entry name" value="PRK07231.1"/>
    <property type="match status" value="1"/>
</dbReference>
<dbReference type="SUPFAM" id="SSF51735">
    <property type="entry name" value="NAD(P)-binding Rossmann-fold domains"/>
    <property type="match status" value="1"/>
</dbReference>
<dbReference type="Pfam" id="PF13561">
    <property type="entry name" value="adh_short_C2"/>
    <property type="match status" value="1"/>
</dbReference>
<dbReference type="RefSeq" id="WP_114586458.1">
    <property type="nucleotide sequence ID" value="NZ_CP031148.1"/>
</dbReference>
<accession>A0A345E557</accession>
<dbReference type="EMBL" id="CP031148">
    <property type="protein sequence ID" value="AXG10730.1"/>
    <property type="molecule type" value="Genomic_DNA"/>
</dbReference>
<dbReference type="PANTHER" id="PTHR24321">
    <property type="entry name" value="DEHYDROGENASES, SHORT CHAIN"/>
    <property type="match status" value="1"/>
</dbReference>
<gene>
    <name evidence="4" type="ORF">DU484_13240</name>
    <name evidence="3" type="ORF">DU500_13340</name>
</gene>
<dbReference type="OrthoDB" id="24596at2157"/>
<evidence type="ECO:0000313" key="6">
    <source>
        <dbReference type="Proteomes" id="UP000253273"/>
    </source>
</evidence>
<reference evidence="3 6" key="2">
    <citation type="submission" date="2018-07" db="EMBL/GenBank/DDBJ databases">
        <title>Genome sequences of Haloplanus sp. CBA1113.</title>
        <authorList>
            <person name="Kim Y.B."/>
            <person name="Roh S.W."/>
        </authorList>
    </citation>
    <scope>NUCLEOTIDE SEQUENCE [LARGE SCALE GENOMIC DNA]</scope>
    <source>
        <strain evidence="3 6">CBA1113</strain>
    </source>
</reference>
<dbReference type="PANTHER" id="PTHR24321:SF11">
    <property type="entry name" value="BLR0893 PROTEIN"/>
    <property type="match status" value="1"/>
</dbReference>
<evidence type="ECO:0000313" key="5">
    <source>
        <dbReference type="Proteomes" id="UP000252985"/>
    </source>
</evidence>
<dbReference type="InterPro" id="IPR036291">
    <property type="entry name" value="NAD(P)-bd_dom_sf"/>
</dbReference>
<dbReference type="CDD" id="cd05233">
    <property type="entry name" value="SDR_c"/>
    <property type="match status" value="1"/>
</dbReference>
<dbReference type="PROSITE" id="PS00061">
    <property type="entry name" value="ADH_SHORT"/>
    <property type="match status" value="1"/>
</dbReference>
<proteinExistence type="inferred from homology"/>
<sequence>MNGIRDSVAVVTGASSGIGRAAAMRFAAEGASVVAADVDAAGGEETVDAIHEAGGEATFVETDVSDRDDVEAMVATAVERYGGLDFAFNNAGIEGHNDSLVDQSDDDWERVVDINLKGVFLGLQAEIPAMIEDGGGAIVNTSSIAGVVGFQGVSPYVASKHGVIGLTKTAALEYGRDGVRVNAISPGVIETPMVERASTANPEMIEGVSEATPMGRIGEPEEIGDAAVWLCSADASFVTGETLVIDGGYVSQ</sequence>
<dbReference type="FunFam" id="3.40.50.720:FF:000084">
    <property type="entry name" value="Short-chain dehydrogenase reductase"/>
    <property type="match status" value="1"/>
</dbReference>
<dbReference type="EMBL" id="CP031150">
    <property type="protein sequence ID" value="AXG07329.1"/>
    <property type="molecule type" value="Genomic_DNA"/>
</dbReference>
<dbReference type="NCBIfam" id="NF004818">
    <property type="entry name" value="PRK06172.1"/>
    <property type="match status" value="1"/>
</dbReference>
<dbReference type="PRINTS" id="PR00081">
    <property type="entry name" value="GDHRDH"/>
</dbReference>
<dbReference type="GO" id="GO:0016491">
    <property type="term" value="F:oxidoreductase activity"/>
    <property type="evidence" value="ECO:0007669"/>
    <property type="project" value="UniProtKB-KW"/>
</dbReference>
<dbReference type="Gene3D" id="3.40.50.720">
    <property type="entry name" value="NAD(P)-binding Rossmann-like Domain"/>
    <property type="match status" value="1"/>
</dbReference>
<reference evidence="4 5" key="1">
    <citation type="submission" date="2018-07" db="EMBL/GenBank/DDBJ databases">
        <title>Genome sequences of Haloplanus sp. CBA1112.</title>
        <authorList>
            <person name="Kim Y.B."/>
            <person name="Roh S.W."/>
        </authorList>
    </citation>
    <scope>NUCLEOTIDE SEQUENCE [LARGE SCALE GENOMIC DNA]</scope>
    <source>
        <strain evidence="4 5">CBA1112</strain>
    </source>
</reference>
<protein>
    <submittedName>
        <fullName evidence="3">Short chain dehydrogenase</fullName>
    </submittedName>
</protein>
<dbReference type="InterPro" id="IPR020904">
    <property type="entry name" value="Sc_DH/Rdtase_CS"/>
</dbReference>
<dbReference type="KEGG" id="haq:DU484_13240"/>
<dbReference type="GeneID" id="37287960"/>
<accession>A0A345EEV8</accession>
<keyword evidence="6" id="KW-1185">Reference proteome</keyword>
<dbReference type="Proteomes" id="UP000252985">
    <property type="component" value="Chromosome"/>
</dbReference>
<name>A0A345E557_9EURY</name>
<evidence type="ECO:0000256" key="1">
    <source>
        <dbReference type="ARBA" id="ARBA00006484"/>
    </source>
</evidence>
<dbReference type="KEGG" id="haj:DU500_13340"/>
<evidence type="ECO:0000313" key="4">
    <source>
        <dbReference type="EMBL" id="AXG10730.1"/>
    </source>
</evidence>
<dbReference type="AlphaFoldDB" id="A0A345E557"/>